<keyword evidence="1" id="KW-0004">4Fe-4S</keyword>
<evidence type="ECO:0000256" key="1">
    <source>
        <dbReference type="ARBA" id="ARBA00022485"/>
    </source>
</evidence>
<dbReference type="PROSITE" id="PS51379">
    <property type="entry name" value="4FE4S_FER_2"/>
    <property type="match status" value="2"/>
</dbReference>
<dbReference type="Proteomes" id="UP000272051">
    <property type="component" value="Unassembled WGS sequence"/>
</dbReference>
<dbReference type="SUPFAM" id="SSF54862">
    <property type="entry name" value="4Fe-4S ferredoxins"/>
    <property type="match status" value="1"/>
</dbReference>
<reference evidence="8 9" key="1">
    <citation type="submission" date="2018-06" db="EMBL/GenBank/DDBJ databases">
        <title>Extensive metabolic versatility and redundancy in microbially diverse, dynamic hydrothermal sediments.</title>
        <authorList>
            <person name="Dombrowski N."/>
            <person name="Teske A."/>
            <person name="Baker B.J."/>
        </authorList>
    </citation>
    <scope>NUCLEOTIDE SEQUENCE [LARGE SCALE GENOMIC DNA]</scope>
    <source>
        <strain evidence="7">B34_G17</strain>
        <strain evidence="6">B66_G16</strain>
    </source>
</reference>
<evidence type="ECO:0000313" key="7">
    <source>
        <dbReference type="EMBL" id="RLE53668.1"/>
    </source>
</evidence>
<dbReference type="InterPro" id="IPR010226">
    <property type="entry name" value="NADH_quinone_OxRdtase_chainI"/>
</dbReference>
<sequence>MLKPSEIKQGVLKPYTVVFKHVFRRPHTLMYPYERLKFSPRYRGFITVDLEKCNGCGMCARACPNKCIELVEVPGMKHKYPKIDYGYCCFCGLCTDSCFRGALKRTEIVELSAYRREDLVVRPEDAQPRPVESVLPMLKRFITVEIVGDNVRYKEVR</sequence>
<proteinExistence type="predicted"/>
<feature type="domain" description="4Fe-4S ferredoxin-type" evidence="5">
    <location>
        <begin position="79"/>
        <end position="108"/>
    </location>
</feature>
<keyword evidence="4" id="KW-0411">Iron-sulfur</keyword>
<evidence type="ECO:0000313" key="8">
    <source>
        <dbReference type="Proteomes" id="UP000272051"/>
    </source>
</evidence>
<evidence type="ECO:0000256" key="3">
    <source>
        <dbReference type="ARBA" id="ARBA00023004"/>
    </source>
</evidence>
<dbReference type="GO" id="GO:0016651">
    <property type="term" value="F:oxidoreductase activity, acting on NAD(P)H"/>
    <property type="evidence" value="ECO:0007669"/>
    <property type="project" value="InterPro"/>
</dbReference>
<keyword evidence="2" id="KW-0479">Metal-binding</keyword>
<dbReference type="GO" id="GO:0051539">
    <property type="term" value="F:4 iron, 4 sulfur cluster binding"/>
    <property type="evidence" value="ECO:0007669"/>
    <property type="project" value="UniProtKB-KW"/>
</dbReference>
<feature type="domain" description="4Fe-4S ferredoxin-type" evidence="5">
    <location>
        <begin position="44"/>
        <end position="73"/>
    </location>
</feature>
<evidence type="ECO:0000259" key="5">
    <source>
        <dbReference type="PROSITE" id="PS51379"/>
    </source>
</evidence>
<dbReference type="Proteomes" id="UP000278475">
    <property type="component" value="Unassembled WGS sequence"/>
</dbReference>
<dbReference type="EMBL" id="QMQX01000004">
    <property type="protein sequence ID" value="RLE53668.1"/>
    <property type="molecule type" value="Genomic_DNA"/>
</dbReference>
<dbReference type="Gene3D" id="3.30.70.3270">
    <property type="match status" value="1"/>
</dbReference>
<keyword evidence="3" id="KW-0408">Iron</keyword>
<dbReference type="GO" id="GO:0016020">
    <property type="term" value="C:membrane"/>
    <property type="evidence" value="ECO:0007669"/>
    <property type="project" value="InterPro"/>
</dbReference>
<evidence type="ECO:0000313" key="9">
    <source>
        <dbReference type="Proteomes" id="UP000278475"/>
    </source>
</evidence>
<comment type="caution">
    <text evidence="7">The sequence shown here is derived from an EMBL/GenBank/DDBJ whole genome shotgun (WGS) entry which is preliminary data.</text>
</comment>
<evidence type="ECO:0000256" key="2">
    <source>
        <dbReference type="ARBA" id="ARBA00022723"/>
    </source>
</evidence>
<evidence type="ECO:0000256" key="4">
    <source>
        <dbReference type="ARBA" id="ARBA00023014"/>
    </source>
</evidence>
<dbReference type="GO" id="GO:0046872">
    <property type="term" value="F:metal ion binding"/>
    <property type="evidence" value="ECO:0007669"/>
    <property type="project" value="UniProtKB-KW"/>
</dbReference>
<evidence type="ECO:0000313" key="6">
    <source>
        <dbReference type="EMBL" id="RLE48673.1"/>
    </source>
</evidence>
<dbReference type="PROSITE" id="PS00198">
    <property type="entry name" value="4FE4S_FER_1"/>
    <property type="match status" value="1"/>
</dbReference>
<name>A0A497F3Z1_9CREN</name>
<organism evidence="7 8">
    <name type="scientific">Thermoproteota archaeon</name>
    <dbReference type="NCBI Taxonomy" id="2056631"/>
    <lineage>
        <taxon>Archaea</taxon>
        <taxon>Thermoproteota</taxon>
    </lineage>
</organism>
<dbReference type="PANTHER" id="PTHR10849">
    <property type="entry name" value="NADH DEHYDROGENASE UBIQUINONE IRON-SULFUR PROTEIN 8, MITOCHONDRIAL"/>
    <property type="match status" value="1"/>
</dbReference>
<dbReference type="InterPro" id="IPR017896">
    <property type="entry name" value="4Fe4S_Fe-S-bd"/>
</dbReference>
<dbReference type="InterPro" id="IPR017900">
    <property type="entry name" value="4Fe4S_Fe_S_CS"/>
</dbReference>
<gene>
    <name evidence="6" type="ORF">DRJ31_06725</name>
    <name evidence="7" type="ORF">DRJ33_00425</name>
</gene>
<protein>
    <recommendedName>
        <fullName evidence="5">4Fe-4S ferredoxin-type domain-containing protein</fullName>
    </recommendedName>
</protein>
<accession>A0A497F3Z1</accession>
<dbReference type="AlphaFoldDB" id="A0A497F3Z1"/>
<dbReference type="Pfam" id="PF12838">
    <property type="entry name" value="Fer4_7"/>
    <property type="match status" value="1"/>
</dbReference>
<dbReference type="EMBL" id="QMQV01000063">
    <property type="protein sequence ID" value="RLE48673.1"/>
    <property type="molecule type" value="Genomic_DNA"/>
</dbReference>